<dbReference type="GO" id="GO:0016757">
    <property type="term" value="F:glycosyltransferase activity"/>
    <property type="evidence" value="ECO:0007669"/>
    <property type="project" value="UniProtKB-KW"/>
</dbReference>
<dbReference type="InterPro" id="IPR029044">
    <property type="entry name" value="Nucleotide-diphossugar_trans"/>
</dbReference>
<evidence type="ECO:0000313" key="7">
    <source>
        <dbReference type="Proteomes" id="UP000037923"/>
    </source>
</evidence>
<feature type="region of interest" description="Disordered" evidence="4">
    <location>
        <begin position="66"/>
        <end position="117"/>
    </location>
</feature>
<dbReference type="SUPFAM" id="SSF53448">
    <property type="entry name" value="Nucleotide-diphospho-sugar transferases"/>
    <property type="match status" value="1"/>
</dbReference>
<keyword evidence="5" id="KW-1133">Transmembrane helix</keyword>
<evidence type="ECO:0000256" key="5">
    <source>
        <dbReference type="SAM" id="Phobius"/>
    </source>
</evidence>
<dbReference type="Proteomes" id="UP000037923">
    <property type="component" value="Unassembled WGS sequence"/>
</dbReference>
<dbReference type="PANTHER" id="PTHR43179">
    <property type="entry name" value="RHAMNOSYLTRANSFERASE WBBL"/>
    <property type="match status" value="1"/>
</dbReference>
<dbReference type="OMA" id="FMFANSR"/>
<keyword evidence="7" id="KW-1185">Reference proteome</keyword>
<dbReference type="AlphaFoldDB" id="A0A0M9GBA1"/>
<comment type="caution">
    <text evidence="6">The sequence shown here is derived from an EMBL/GenBank/DDBJ whole genome shotgun (WGS) entry which is preliminary data.</text>
</comment>
<keyword evidence="5" id="KW-0812">Transmembrane</keyword>
<keyword evidence="2" id="KW-0328">Glycosyltransferase</keyword>
<feature type="transmembrane region" description="Helical" evidence="5">
    <location>
        <begin position="29"/>
        <end position="50"/>
    </location>
</feature>
<gene>
    <name evidence="6" type="ORF">ABB37_00840</name>
</gene>
<evidence type="ECO:0000256" key="4">
    <source>
        <dbReference type="SAM" id="MobiDB-lite"/>
    </source>
</evidence>
<dbReference type="VEuPathDB" id="TriTrypDB:LpyrH10_01_8400"/>
<feature type="compositionally biased region" description="Basic and acidic residues" evidence="4">
    <location>
        <begin position="89"/>
        <end position="100"/>
    </location>
</feature>
<dbReference type="PANTHER" id="PTHR43179:SF12">
    <property type="entry name" value="GALACTOFURANOSYLTRANSFERASE GLFT2"/>
    <property type="match status" value="1"/>
</dbReference>
<evidence type="ECO:0000256" key="1">
    <source>
        <dbReference type="ARBA" id="ARBA00006739"/>
    </source>
</evidence>
<evidence type="ECO:0000256" key="3">
    <source>
        <dbReference type="ARBA" id="ARBA00022679"/>
    </source>
</evidence>
<keyword evidence="3 6" id="KW-0808">Transferase</keyword>
<dbReference type="OrthoDB" id="260282at2759"/>
<sequence>MHSSGVGGVGGGRRLLRRLMRPQQRRRRVLTVAAAGVLICFIVFILPLLFSAPKKIETQANGQRLPTLKSPTVLPDQTQATHAPALGDDGTRQRLPEPTEGKQGGGGADPQNRSTHAAARAGGFQELYALELKELEALDLFALRPGEQKVSFERFAGCLGTLLAVDPVDQTEVPRPSPANMQELPLMISVTAGNTQDLKAMICNLSVSYKYIVLAQTGDTPEMTPFFDLLTRAFRFTNRLVVLQFKNSIGFAGAVNAGLREALRHPFEEVPFVHIIHNDVRYVGTALADSIRDAYWDVRDDKAVIARLEAEVKTEPNNYTPLIRQPHGLRAPISPDGPLPQLSNNPNVLVTSALLPDRVRYMNSVDRKSEFHDRVGIAFHGSKGEYTAVYLSRLAVLTVGFFDENFYPALLDDTDFRWRAAMLGFTEMRLPDFDKSLVAFDGDCTSVRVDGEEEGRPALLIPVARRQAAAGGPNNGKAQLSPATKALLRECATAFYRSVQFSYMTTKWNVADFMALAGPMTSHQPYTLDAFSGKAHLPLDAWVVDTHRISVVKRSLRDTGAGGLKTEPYNPQVILEALR</sequence>
<dbReference type="Gene3D" id="3.90.550.10">
    <property type="entry name" value="Spore Coat Polysaccharide Biosynthesis Protein SpsA, Chain A"/>
    <property type="match status" value="1"/>
</dbReference>
<organism evidence="6 7">
    <name type="scientific">Leptomonas pyrrhocoris</name>
    <name type="common">Firebug parasite</name>
    <dbReference type="NCBI Taxonomy" id="157538"/>
    <lineage>
        <taxon>Eukaryota</taxon>
        <taxon>Discoba</taxon>
        <taxon>Euglenozoa</taxon>
        <taxon>Kinetoplastea</taxon>
        <taxon>Metakinetoplastina</taxon>
        <taxon>Trypanosomatida</taxon>
        <taxon>Trypanosomatidae</taxon>
        <taxon>Leishmaniinae</taxon>
        <taxon>Leptomonas</taxon>
    </lineage>
</organism>
<dbReference type="RefSeq" id="XP_015665212.1">
    <property type="nucleotide sequence ID" value="XM_015797204.1"/>
</dbReference>
<name>A0A0M9GBA1_LEPPY</name>
<accession>A0A0M9GBA1</accession>
<proteinExistence type="inferred from homology"/>
<reference evidence="6 7" key="1">
    <citation type="submission" date="2015-07" db="EMBL/GenBank/DDBJ databases">
        <title>High-quality genome of monoxenous trypanosomatid Leptomonas pyrrhocoris.</title>
        <authorList>
            <person name="Flegontov P."/>
            <person name="Butenko A."/>
            <person name="Firsov S."/>
            <person name="Vlcek C."/>
            <person name="Logacheva M.D."/>
            <person name="Field M."/>
            <person name="Filatov D."/>
            <person name="Flegontova O."/>
            <person name="Gerasimov E."/>
            <person name="Jackson A.P."/>
            <person name="Kelly S."/>
            <person name="Opperdoes F."/>
            <person name="O'Reilly A."/>
            <person name="Votypka J."/>
            <person name="Yurchenko V."/>
            <person name="Lukes J."/>
        </authorList>
    </citation>
    <scope>NUCLEOTIDE SEQUENCE [LARGE SCALE GENOMIC DNA]</scope>
    <source>
        <strain evidence="6">H10</strain>
    </source>
</reference>
<protein>
    <submittedName>
        <fullName evidence="6">Galactofuranosyltransferase lpg1-like protein</fullName>
    </submittedName>
</protein>
<comment type="similarity">
    <text evidence="1">Belongs to the glycosyltransferase 2 family.</text>
</comment>
<keyword evidence="5" id="KW-0472">Membrane</keyword>
<evidence type="ECO:0000256" key="2">
    <source>
        <dbReference type="ARBA" id="ARBA00022676"/>
    </source>
</evidence>
<dbReference type="GeneID" id="26901137"/>
<evidence type="ECO:0000313" key="6">
    <source>
        <dbReference type="EMBL" id="KPA86773.1"/>
    </source>
</evidence>
<dbReference type="EMBL" id="LGTL01000001">
    <property type="protein sequence ID" value="KPA86773.1"/>
    <property type="molecule type" value="Genomic_DNA"/>
</dbReference>